<dbReference type="InterPro" id="IPR013087">
    <property type="entry name" value="Znf_C2H2_type"/>
</dbReference>
<protein>
    <recommendedName>
        <fullName evidence="2">C2H2-type domain-containing protein</fullName>
    </recommendedName>
</protein>
<evidence type="ECO:0000313" key="4">
    <source>
        <dbReference type="Proteomes" id="UP001328107"/>
    </source>
</evidence>
<dbReference type="AlphaFoldDB" id="A0AAN5DDV5"/>
<dbReference type="Proteomes" id="UP001328107">
    <property type="component" value="Unassembled WGS sequence"/>
</dbReference>
<sequence length="157" mass="17849">MAIAKNYVENYSTNDDCSLISRTLIRHHAMIHCAENQFKCSLCPHTCVKKTNLDYHFNHKHAGNVGEKIDLKNELRQALWEKWTKKCFPSCGGDEKIVSKRSKKVETGHSQCGVCAKNISSDDRSLFAHIVDEHSEENLDYDDPQGVKNDYFPSSSS</sequence>
<proteinExistence type="predicted"/>
<reference evidence="4" key="1">
    <citation type="submission" date="2022-10" db="EMBL/GenBank/DDBJ databases">
        <title>Genome assembly of Pristionchus species.</title>
        <authorList>
            <person name="Yoshida K."/>
            <person name="Sommer R.J."/>
        </authorList>
    </citation>
    <scope>NUCLEOTIDE SEQUENCE [LARGE SCALE GENOMIC DNA]</scope>
    <source>
        <strain evidence="4">RS5460</strain>
    </source>
</reference>
<feature type="region of interest" description="Disordered" evidence="1">
    <location>
        <begin position="137"/>
        <end position="157"/>
    </location>
</feature>
<evidence type="ECO:0000313" key="3">
    <source>
        <dbReference type="EMBL" id="GMR61294.1"/>
    </source>
</evidence>
<accession>A0AAN5DDV5</accession>
<name>A0AAN5DDV5_9BILA</name>
<gene>
    <name evidence="3" type="ORF">PMAYCL1PPCAC_31489</name>
</gene>
<organism evidence="3 4">
    <name type="scientific">Pristionchus mayeri</name>
    <dbReference type="NCBI Taxonomy" id="1317129"/>
    <lineage>
        <taxon>Eukaryota</taxon>
        <taxon>Metazoa</taxon>
        <taxon>Ecdysozoa</taxon>
        <taxon>Nematoda</taxon>
        <taxon>Chromadorea</taxon>
        <taxon>Rhabditida</taxon>
        <taxon>Rhabditina</taxon>
        <taxon>Diplogasteromorpha</taxon>
        <taxon>Diplogasteroidea</taxon>
        <taxon>Neodiplogasteridae</taxon>
        <taxon>Pristionchus</taxon>
    </lineage>
</organism>
<feature type="non-terminal residue" evidence="3">
    <location>
        <position position="157"/>
    </location>
</feature>
<dbReference type="Gene3D" id="3.30.160.60">
    <property type="entry name" value="Classic Zinc Finger"/>
    <property type="match status" value="1"/>
</dbReference>
<comment type="caution">
    <text evidence="3">The sequence shown here is derived from an EMBL/GenBank/DDBJ whole genome shotgun (WGS) entry which is preliminary data.</text>
</comment>
<evidence type="ECO:0000259" key="2">
    <source>
        <dbReference type="PROSITE" id="PS00028"/>
    </source>
</evidence>
<feature type="domain" description="C2H2-type" evidence="2">
    <location>
        <begin position="40"/>
        <end position="61"/>
    </location>
</feature>
<keyword evidence="4" id="KW-1185">Reference proteome</keyword>
<dbReference type="PROSITE" id="PS00028">
    <property type="entry name" value="ZINC_FINGER_C2H2_1"/>
    <property type="match status" value="1"/>
</dbReference>
<evidence type="ECO:0000256" key="1">
    <source>
        <dbReference type="SAM" id="MobiDB-lite"/>
    </source>
</evidence>
<dbReference type="EMBL" id="BTRK01000006">
    <property type="protein sequence ID" value="GMR61294.1"/>
    <property type="molecule type" value="Genomic_DNA"/>
</dbReference>